<keyword evidence="4" id="KW-1185">Reference proteome</keyword>
<dbReference type="Gene3D" id="2.60.120.10">
    <property type="entry name" value="Jelly Rolls"/>
    <property type="match status" value="1"/>
</dbReference>
<dbReference type="InterPro" id="IPR046342">
    <property type="entry name" value="CBS_dom_sf"/>
</dbReference>
<dbReference type="SMART" id="SM00116">
    <property type="entry name" value="CBS"/>
    <property type="match status" value="1"/>
</dbReference>
<dbReference type="CDD" id="cd00038">
    <property type="entry name" value="CAP_ED"/>
    <property type="match status" value="1"/>
</dbReference>
<sequence length="605" mass="66075">MAEGFNTANPPFDRLNHAEVEVLRASIDIGYFAPGETIIAQGAASAHLHVVIKGAVEARHAGALTSVLRAQDSFDPRALVHGSAGEDFVAAEETLCHLIPRATVVELIGRNPAFAAFFYAEVSRKLDALSGGRRPDGFDMVLRARVGEARRGAAVFIDGTETIEAAGHRMRDGNINALFVRDGTRIGVVTGMNLSKAVVLRRLPLETEIRKVTHFDVVSVEAHEFLFEAVLLMTRHDKRRLAVRQDGAFVGFLEDIDILGLFAGNPQLIPGRIDRARDVDELAEPAHDIAAQVERLHRQGIRVEAIAEITSDLNRRLFARLYDLLAPPAVREGGCLLLMGSEGRGEQTLRTDQDNALLLASPVPPDELTAFREAFSGALDRFGFPPCPGGVMVRNPVWSQPLEGFTKQLHAWVLDRSPEAAMNIAIFWDAVAVAGRRELLIRARAALLETMRGEGALLAQFAQLTESFAAPQIGLLGTFMVSVGLGSDAIDIKRAGIFPIVHGVRALVIERGLVAESTQARIAALEQEGALEAPFARELVSALRVFMELRLRAQLEAQHRGAAREDGSIRLGQLSTADRDLLRDALRVVRQFREVVRTRFGLKAF</sequence>
<dbReference type="CDD" id="cd05401">
    <property type="entry name" value="NT_GlnE_GlnD_like"/>
    <property type="match status" value="1"/>
</dbReference>
<keyword evidence="1" id="KW-0129">CBS domain</keyword>
<dbReference type="InterPro" id="IPR051257">
    <property type="entry name" value="Diverse_CBS-Domain"/>
</dbReference>
<reference evidence="3 4" key="1">
    <citation type="submission" date="2024-09" db="EMBL/GenBank/DDBJ databases">
        <authorList>
            <person name="Sun Q."/>
            <person name="Mori K."/>
        </authorList>
    </citation>
    <scope>NUCLEOTIDE SEQUENCE [LARGE SCALE GENOMIC DNA]</scope>
    <source>
        <strain evidence="3 4">CCM 7468</strain>
    </source>
</reference>
<dbReference type="PANTHER" id="PTHR43080">
    <property type="entry name" value="CBS DOMAIN-CONTAINING PROTEIN CBSX3, MITOCHONDRIAL"/>
    <property type="match status" value="1"/>
</dbReference>
<proteinExistence type="predicted"/>
<dbReference type="InterPro" id="IPR005105">
    <property type="entry name" value="GlnD_Uridyltrans_N"/>
</dbReference>
<feature type="domain" description="Cyclic nucleotide-binding" evidence="2">
    <location>
        <begin position="11"/>
        <end position="125"/>
    </location>
</feature>
<dbReference type="InterPro" id="IPR014710">
    <property type="entry name" value="RmlC-like_jellyroll"/>
</dbReference>
<dbReference type="Pfam" id="PF00027">
    <property type="entry name" value="cNMP_binding"/>
    <property type="match status" value="1"/>
</dbReference>
<dbReference type="RefSeq" id="WP_377054821.1">
    <property type="nucleotide sequence ID" value="NZ_JBHLVZ010000084.1"/>
</dbReference>
<dbReference type="PROSITE" id="PS50042">
    <property type="entry name" value="CNMP_BINDING_3"/>
    <property type="match status" value="1"/>
</dbReference>
<dbReference type="InterPro" id="IPR000644">
    <property type="entry name" value="CBS_dom"/>
</dbReference>
<gene>
    <name evidence="3" type="ORF">ACFFIC_23180</name>
</gene>
<dbReference type="Gene3D" id="3.10.580.10">
    <property type="entry name" value="CBS-domain"/>
    <property type="match status" value="1"/>
</dbReference>
<dbReference type="Proteomes" id="UP001589789">
    <property type="component" value="Unassembled WGS sequence"/>
</dbReference>
<dbReference type="InterPro" id="IPR018821">
    <property type="entry name" value="DUF294_put_nucleoTrafse_sb-bd"/>
</dbReference>
<dbReference type="InterPro" id="IPR018490">
    <property type="entry name" value="cNMP-bd_dom_sf"/>
</dbReference>
<evidence type="ECO:0000256" key="1">
    <source>
        <dbReference type="ARBA" id="ARBA00023122"/>
    </source>
</evidence>
<dbReference type="SUPFAM" id="SSF51206">
    <property type="entry name" value="cAMP-binding domain-like"/>
    <property type="match status" value="1"/>
</dbReference>
<evidence type="ECO:0000313" key="3">
    <source>
        <dbReference type="EMBL" id="MFC0388422.1"/>
    </source>
</evidence>
<organism evidence="3 4">
    <name type="scientific">Muricoccus vinaceus</name>
    <dbReference type="NCBI Taxonomy" id="424704"/>
    <lineage>
        <taxon>Bacteria</taxon>
        <taxon>Pseudomonadati</taxon>
        <taxon>Pseudomonadota</taxon>
        <taxon>Alphaproteobacteria</taxon>
        <taxon>Acetobacterales</taxon>
        <taxon>Roseomonadaceae</taxon>
        <taxon>Muricoccus</taxon>
    </lineage>
</organism>
<evidence type="ECO:0000259" key="2">
    <source>
        <dbReference type="PROSITE" id="PS50042"/>
    </source>
</evidence>
<dbReference type="PANTHER" id="PTHR43080:SF2">
    <property type="entry name" value="CBS DOMAIN-CONTAINING PROTEIN"/>
    <property type="match status" value="1"/>
</dbReference>
<dbReference type="EMBL" id="JBHLVZ010000084">
    <property type="protein sequence ID" value="MFC0388422.1"/>
    <property type="molecule type" value="Genomic_DNA"/>
</dbReference>
<comment type="caution">
    <text evidence="3">The sequence shown here is derived from an EMBL/GenBank/DDBJ whole genome shotgun (WGS) entry which is preliminary data.</text>
</comment>
<dbReference type="InterPro" id="IPR000595">
    <property type="entry name" value="cNMP-bd_dom"/>
</dbReference>
<dbReference type="Pfam" id="PF03445">
    <property type="entry name" value="DUF294"/>
    <property type="match status" value="1"/>
</dbReference>
<accession>A0ABV6IXT3</accession>
<dbReference type="SUPFAM" id="SSF54631">
    <property type="entry name" value="CBS-domain pair"/>
    <property type="match status" value="1"/>
</dbReference>
<protein>
    <submittedName>
        <fullName evidence="3">DUF294 nucleotidyltransferase-like domain-containing protein</fullName>
    </submittedName>
</protein>
<dbReference type="Pfam" id="PF10335">
    <property type="entry name" value="DUF294_C"/>
    <property type="match status" value="1"/>
</dbReference>
<dbReference type="Pfam" id="PF00571">
    <property type="entry name" value="CBS"/>
    <property type="match status" value="1"/>
</dbReference>
<evidence type="ECO:0000313" key="4">
    <source>
        <dbReference type="Proteomes" id="UP001589789"/>
    </source>
</evidence>
<name>A0ABV6IXT3_9PROT</name>